<organism evidence="2 3">
    <name type="scientific">Nocardia arthritidis</name>
    <dbReference type="NCBI Taxonomy" id="228602"/>
    <lineage>
        <taxon>Bacteria</taxon>
        <taxon>Bacillati</taxon>
        <taxon>Actinomycetota</taxon>
        <taxon>Actinomycetes</taxon>
        <taxon>Mycobacteriales</taxon>
        <taxon>Nocardiaceae</taxon>
        <taxon>Nocardia</taxon>
    </lineage>
</organism>
<evidence type="ECO:0000313" key="3">
    <source>
        <dbReference type="Proteomes" id="UP000503540"/>
    </source>
</evidence>
<dbReference type="Pfam" id="PF08751">
    <property type="entry name" value="TrwC"/>
    <property type="match status" value="1"/>
</dbReference>
<reference evidence="2 3" key="1">
    <citation type="journal article" date="2019" name="ACS Chem. Biol.">
        <title>Identification and Mobilization of a Cryptic Antibiotic Biosynthesis Gene Locus from a Human-Pathogenic Nocardia Isolate.</title>
        <authorList>
            <person name="Herisse M."/>
            <person name="Ishida K."/>
            <person name="Porter J.L."/>
            <person name="Howden B."/>
            <person name="Hertweck C."/>
            <person name="Stinear T.P."/>
            <person name="Pidot S.J."/>
        </authorList>
    </citation>
    <scope>NUCLEOTIDE SEQUENCE [LARGE SCALE GENOMIC DNA]</scope>
    <source>
        <strain evidence="2 3">AUSMDU00012717</strain>
    </source>
</reference>
<gene>
    <name evidence="2" type="ORF">F5544_36040</name>
</gene>
<evidence type="ECO:0000313" key="2">
    <source>
        <dbReference type="EMBL" id="QIS15038.1"/>
    </source>
</evidence>
<keyword evidence="3" id="KW-1185">Reference proteome</keyword>
<dbReference type="SUPFAM" id="SSF55464">
    <property type="entry name" value="Origin of replication-binding domain, RBD-like"/>
    <property type="match status" value="1"/>
</dbReference>
<dbReference type="RefSeq" id="WP_167477356.1">
    <property type="nucleotide sequence ID" value="NZ_CP046172.1"/>
</dbReference>
<evidence type="ECO:0000259" key="1">
    <source>
        <dbReference type="Pfam" id="PF08751"/>
    </source>
</evidence>
<accession>A0A6G9YPB4</accession>
<dbReference type="NCBIfam" id="NF041492">
    <property type="entry name" value="MobF"/>
    <property type="match status" value="1"/>
</dbReference>
<sequence>MVLILHNIEDPRTPCGGVESPGHYKGALATSLGFADKTVTRTQALAHCAQTRNGLAIAYEIVFSPPHSWSIMWGLSESDTVQLMEKAYVAAIDRTMKYVEEQLSYTRRGLNGIRQIDASLSWAQFEHFSDRRERPDRHTHIIIDTTVHGSDGQWSQLDVRPLRSNAEAGTFQAIFESAIAAYSSQMVGLAFEERAAFEPGDKARFEVSGVPDELITNFFGRSVSSWQESDWQVL</sequence>
<feature type="domain" description="TrwC relaxase" evidence="1">
    <location>
        <begin position="55"/>
        <end position="222"/>
    </location>
</feature>
<protein>
    <submittedName>
        <fullName evidence="2">Relaxase domain-containing protein</fullName>
    </submittedName>
</protein>
<dbReference type="Proteomes" id="UP000503540">
    <property type="component" value="Chromosome"/>
</dbReference>
<dbReference type="KEGG" id="nah:F5544_36040"/>
<dbReference type="AlphaFoldDB" id="A0A6G9YPB4"/>
<dbReference type="EMBL" id="CP046172">
    <property type="protein sequence ID" value="QIS15038.1"/>
    <property type="molecule type" value="Genomic_DNA"/>
</dbReference>
<dbReference type="InterPro" id="IPR014862">
    <property type="entry name" value="TrwC"/>
</dbReference>
<proteinExistence type="predicted"/>
<name>A0A6G9YPB4_9NOCA</name>